<dbReference type="EMBL" id="PQIB02000007">
    <property type="protein sequence ID" value="RLN07076.1"/>
    <property type="molecule type" value="Genomic_DNA"/>
</dbReference>
<sequence length="111" mass="12375">MAWTEQVCRTDLGPVCFNNGNWNSGACNLFDEMPTSNWRSPSRVLEVTVRRAYYPITEEVLHLVFGPFGLVEQVNVIAVSDHVLACVVFQSKQAAAKAFGNLHGFCQLDIK</sequence>
<evidence type="ECO:0000313" key="2">
    <source>
        <dbReference type="EMBL" id="RLN07076.1"/>
    </source>
</evidence>
<evidence type="ECO:0000313" key="3">
    <source>
        <dbReference type="Proteomes" id="UP000275267"/>
    </source>
</evidence>
<dbReference type="GO" id="GO:0003676">
    <property type="term" value="F:nucleic acid binding"/>
    <property type="evidence" value="ECO:0007669"/>
    <property type="project" value="InterPro"/>
</dbReference>
<organism evidence="2 3">
    <name type="scientific">Panicum miliaceum</name>
    <name type="common">Proso millet</name>
    <name type="synonym">Broomcorn millet</name>
    <dbReference type="NCBI Taxonomy" id="4540"/>
    <lineage>
        <taxon>Eukaryota</taxon>
        <taxon>Viridiplantae</taxon>
        <taxon>Streptophyta</taxon>
        <taxon>Embryophyta</taxon>
        <taxon>Tracheophyta</taxon>
        <taxon>Spermatophyta</taxon>
        <taxon>Magnoliopsida</taxon>
        <taxon>Liliopsida</taxon>
        <taxon>Poales</taxon>
        <taxon>Poaceae</taxon>
        <taxon>PACMAD clade</taxon>
        <taxon>Panicoideae</taxon>
        <taxon>Panicodae</taxon>
        <taxon>Paniceae</taxon>
        <taxon>Panicinae</taxon>
        <taxon>Panicum</taxon>
        <taxon>Panicum sect. Panicum</taxon>
    </lineage>
</organism>
<keyword evidence="3" id="KW-1185">Reference proteome</keyword>
<evidence type="ECO:0000259" key="1">
    <source>
        <dbReference type="Pfam" id="PF11835"/>
    </source>
</evidence>
<reference evidence="3" key="1">
    <citation type="journal article" date="2019" name="Nat. Commun.">
        <title>The genome of broomcorn millet.</title>
        <authorList>
            <person name="Zou C."/>
            <person name="Miki D."/>
            <person name="Li D."/>
            <person name="Tang Q."/>
            <person name="Xiao L."/>
            <person name="Rajput S."/>
            <person name="Deng P."/>
            <person name="Jia W."/>
            <person name="Huang R."/>
            <person name="Zhang M."/>
            <person name="Sun Y."/>
            <person name="Hu J."/>
            <person name="Fu X."/>
            <person name="Schnable P.S."/>
            <person name="Li F."/>
            <person name="Zhang H."/>
            <person name="Feng B."/>
            <person name="Zhu X."/>
            <person name="Liu R."/>
            <person name="Schnable J.C."/>
            <person name="Zhu J.-K."/>
            <person name="Zhang H."/>
        </authorList>
    </citation>
    <scope>NUCLEOTIDE SEQUENCE [LARGE SCALE GENOMIC DNA]</scope>
</reference>
<proteinExistence type="predicted"/>
<dbReference type="InterPro" id="IPR021790">
    <property type="entry name" value="PTBP1-like_RRM2"/>
</dbReference>
<dbReference type="OrthoDB" id="296632at2759"/>
<gene>
    <name evidence="2" type="ORF">C2845_PM11G19060</name>
</gene>
<dbReference type="Pfam" id="PF11835">
    <property type="entry name" value="RRM_8"/>
    <property type="match status" value="1"/>
</dbReference>
<accession>A0A3L6RMM4</accession>
<name>A0A3L6RMM4_PANMI</name>
<dbReference type="InterPro" id="IPR012677">
    <property type="entry name" value="Nucleotide-bd_a/b_plait_sf"/>
</dbReference>
<dbReference type="Gene3D" id="3.30.70.330">
    <property type="match status" value="1"/>
</dbReference>
<comment type="caution">
    <text evidence="2">The sequence shown here is derived from an EMBL/GenBank/DDBJ whole genome shotgun (WGS) entry which is preliminary data.</text>
</comment>
<dbReference type="STRING" id="4540.A0A3L6RMM4"/>
<protein>
    <recommendedName>
        <fullName evidence="1">PTBP1-like RNA recognition motif 2 domain-containing protein</fullName>
    </recommendedName>
</protein>
<dbReference type="Proteomes" id="UP000275267">
    <property type="component" value="Unassembled WGS sequence"/>
</dbReference>
<dbReference type="InterPro" id="IPR035979">
    <property type="entry name" value="RBD_domain_sf"/>
</dbReference>
<feature type="domain" description="PTBP1-like RNA recognition motif 2" evidence="1">
    <location>
        <begin position="42"/>
        <end position="104"/>
    </location>
</feature>
<dbReference type="AlphaFoldDB" id="A0A3L6RMM4"/>
<dbReference type="SUPFAM" id="SSF54928">
    <property type="entry name" value="RNA-binding domain, RBD"/>
    <property type="match status" value="1"/>
</dbReference>